<proteinExistence type="predicted"/>
<dbReference type="AlphaFoldDB" id="W7ARM2"/>
<evidence type="ECO:0000313" key="2">
    <source>
        <dbReference type="Proteomes" id="UP000030659"/>
    </source>
</evidence>
<dbReference type="EMBL" id="KI965401">
    <property type="protein sequence ID" value="EUD71259.1"/>
    <property type="molecule type" value="Genomic_DNA"/>
</dbReference>
<reference evidence="1 2" key="1">
    <citation type="submission" date="2013-02" db="EMBL/GenBank/DDBJ databases">
        <title>The Genome Sequence of Plasmodium vinckei petteri CR.</title>
        <authorList>
            <consortium name="The Broad Institute Genome Sequencing Platform"/>
            <consortium name="The Broad Institute Genome Sequencing Center for Infectious Disease"/>
            <person name="Neafsey D."/>
            <person name="Cheeseman I."/>
            <person name="Volkman S."/>
            <person name="Adams J."/>
            <person name="Walker B."/>
            <person name="Young S.K."/>
            <person name="Zeng Q."/>
            <person name="Gargeya S."/>
            <person name="Fitzgerald M."/>
            <person name="Haas B."/>
            <person name="Abouelleil A."/>
            <person name="Alvarado L."/>
            <person name="Arachchi H.M."/>
            <person name="Berlin A.M."/>
            <person name="Chapman S.B."/>
            <person name="Dewar J."/>
            <person name="Goldberg J."/>
            <person name="Griggs A."/>
            <person name="Gujja S."/>
            <person name="Hansen M."/>
            <person name="Howarth C."/>
            <person name="Imamovic A."/>
            <person name="Larimer J."/>
            <person name="McCowan C."/>
            <person name="Murphy C."/>
            <person name="Neiman D."/>
            <person name="Pearson M."/>
            <person name="Priest M."/>
            <person name="Roberts A."/>
            <person name="Saif S."/>
            <person name="Shea T."/>
            <person name="Sisk P."/>
            <person name="Sykes S."/>
            <person name="Wortman J."/>
            <person name="Nusbaum C."/>
            <person name="Birren B."/>
        </authorList>
    </citation>
    <scope>NUCLEOTIDE SEQUENCE [LARGE SCALE GENOMIC DNA]</scope>
    <source>
        <strain evidence="1 2">CR</strain>
    </source>
</reference>
<gene>
    <name evidence="1" type="ORF">YYG_03316</name>
</gene>
<name>W7ARM2_PLAVN</name>
<dbReference type="Proteomes" id="UP000030659">
    <property type="component" value="Unassembled WGS sequence"/>
</dbReference>
<organism evidence="1 2">
    <name type="scientific">Plasmodium vinckei petteri</name>
    <dbReference type="NCBI Taxonomy" id="138298"/>
    <lineage>
        <taxon>Eukaryota</taxon>
        <taxon>Sar</taxon>
        <taxon>Alveolata</taxon>
        <taxon>Apicomplexa</taxon>
        <taxon>Aconoidasida</taxon>
        <taxon>Haemosporida</taxon>
        <taxon>Plasmodiidae</taxon>
        <taxon>Plasmodium</taxon>
        <taxon>Plasmodium (Vinckeia)</taxon>
    </lineage>
</organism>
<protein>
    <submittedName>
        <fullName evidence="1">Uncharacterized protein</fullName>
    </submittedName>
</protein>
<sequence length="71" mass="8287">MRDMNIYSPLYSSYENINIYKRIKKISDHSEISTANISCDTKGKILVKGILLKSIKYFQNVLCVHILMLIY</sequence>
<evidence type="ECO:0000313" key="1">
    <source>
        <dbReference type="EMBL" id="EUD71259.1"/>
    </source>
</evidence>
<accession>W7ARM2</accession>